<dbReference type="SMART" id="SM01133">
    <property type="entry name" value="DeoC"/>
    <property type="match status" value="1"/>
</dbReference>
<proteinExistence type="inferred from homology"/>
<dbReference type="PANTHER" id="PTHR10889:SF1">
    <property type="entry name" value="DEOXYRIBOSE-PHOSPHATE ALDOLASE"/>
    <property type="match status" value="1"/>
</dbReference>
<dbReference type="SUPFAM" id="SSF51569">
    <property type="entry name" value="Aldolase"/>
    <property type="match status" value="1"/>
</dbReference>
<dbReference type="PANTHER" id="PTHR10889">
    <property type="entry name" value="DEOXYRIBOSE-PHOSPHATE ALDOLASE"/>
    <property type="match status" value="1"/>
</dbReference>
<dbReference type="GO" id="GO:0016052">
    <property type="term" value="P:carbohydrate catabolic process"/>
    <property type="evidence" value="ECO:0007669"/>
    <property type="project" value="TreeGrafter"/>
</dbReference>
<gene>
    <name evidence="9" type="ORF">K469DRAFT_717138</name>
</gene>
<keyword evidence="4" id="KW-0456">Lyase</keyword>
<evidence type="ECO:0000256" key="4">
    <source>
        <dbReference type="ARBA" id="ARBA00023239"/>
    </source>
</evidence>
<organism evidence="9 10">
    <name type="scientific">Zopfia rhizophila CBS 207.26</name>
    <dbReference type="NCBI Taxonomy" id="1314779"/>
    <lineage>
        <taxon>Eukaryota</taxon>
        <taxon>Fungi</taxon>
        <taxon>Dikarya</taxon>
        <taxon>Ascomycota</taxon>
        <taxon>Pezizomycotina</taxon>
        <taxon>Dothideomycetes</taxon>
        <taxon>Dothideomycetes incertae sedis</taxon>
        <taxon>Zopfiaceae</taxon>
        <taxon>Zopfia</taxon>
    </lineage>
</organism>
<sequence length="388" mass="41480">MASADPTPRSDPVPGETNDTSNPGIGDIEIMTDRYTNSEWAAHIAETQQKIVVKKEKYWAPGIGSKEFAETIDHTLLKLDATPSQIDTLCSEARTEGFKSVCVRLNYISRCVSNLKGSSVVVACVVGFHEGTQDTYSKLREARAAVAAGASELDIVLNHTILTQTSTSTPKTSNHKANPSNTTTESMTASNAAANSKSRNGASTPAEGTYSLPGSSSRLNESNHKEDIPNYSAIYTELATLRSLCPSPTTLKLILETSQLSPPKILAAAHLAAAANFDFIKTSTGFNGRGATLEDIQLMVSAAEFFSTKTKNNDGSPVRPRKMQVKASGGIRSLPDAVKMLEAGATRLGTSSGLWIMQESRRVLGEKEGGNRRDGPTRLYTDDSVGGY</sequence>
<evidence type="ECO:0000256" key="3">
    <source>
        <dbReference type="ARBA" id="ARBA00022490"/>
    </source>
</evidence>
<feature type="compositionally biased region" description="Low complexity" evidence="8">
    <location>
        <begin position="180"/>
        <end position="203"/>
    </location>
</feature>
<evidence type="ECO:0000256" key="2">
    <source>
        <dbReference type="ARBA" id="ARBA00012515"/>
    </source>
</evidence>
<evidence type="ECO:0000256" key="7">
    <source>
        <dbReference type="ARBA" id="ARBA00048791"/>
    </source>
</evidence>
<dbReference type="GO" id="GO:0005737">
    <property type="term" value="C:cytoplasm"/>
    <property type="evidence" value="ECO:0007669"/>
    <property type="project" value="InterPro"/>
</dbReference>
<feature type="compositionally biased region" description="Basic and acidic residues" evidence="8">
    <location>
        <begin position="366"/>
        <end position="376"/>
    </location>
</feature>
<dbReference type="InterPro" id="IPR002915">
    <property type="entry name" value="DeoC/FbaB/LacD_aldolase"/>
</dbReference>
<name>A0A6A6EN35_9PEZI</name>
<feature type="region of interest" description="Disordered" evidence="8">
    <location>
        <begin position="1"/>
        <end position="28"/>
    </location>
</feature>
<dbReference type="GO" id="GO:0009264">
    <property type="term" value="P:deoxyribonucleotide catabolic process"/>
    <property type="evidence" value="ECO:0007669"/>
    <property type="project" value="InterPro"/>
</dbReference>
<dbReference type="InterPro" id="IPR011343">
    <property type="entry name" value="DeoC"/>
</dbReference>
<protein>
    <recommendedName>
        <fullName evidence="2">deoxyribose-phosphate aldolase</fullName>
        <ecNumber evidence="2">4.1.2.4</ecNumber>
    </recommendedName>
    <alternativeName>
        <fullName evidence="6">2-deoxy-D-ribose 5-phosphate aldolase</fullName>
    </alternativeName>
</protein>
<dbReference type="Proteomes" id="UP000800200">
    <property type="component" value="Unassembled WGS sequence"/>
</dbReference>
<evidence type="ECO:0000256" key="5">
    <source>
        <dbReference type="ARBA" id="ARBA00023270"/>
    </source>
</evidence>
<evidence type="ECO:0000256" key="1">
    <source>
        <dbReference type="ARBA" id="ARBA00010936"/>
    </source>
</evidence>
<feature type="region of interest" description="Disordered" evidence="8">
    <location>
        <begin position="166"/>
        <end position="224"/>
    </location>
</feature>
<feature type="region of interest" description="Disordered" evidence="8">
    <location>
        <begin position="366"/>
        <end position="388"/>
    </location>
</feature>
<evidence type="ECO:0000313" key="10">
    <source>
        <dbReference type="Proteomes" id="UP000800200"/>
    </source>
</evidence>
<dbReference type="GO" id="GO:0046386">
    <property type="term" value="P:deoxyribose phosphate catabolic process"/>
    <property type="evidence" value="ECO:0007669"/>
    <property type="project" value="UniProtKB-UniPathway"/>
</dbReference>
<dbReference type="OrthoDB" id="70823at2759"/>
<dbReference type="UniPathway" id="UPA00002">
    <property type="reaction ID" value="UER00468"/>
</dbReference>
<feature type="compositionally biased region" description="Polar residues" evidence="8">
    <location>
        <begin position="166"/>
        <end position="179"/>
    </location>
</feature>
<evidence type="ECO:0000256" key="6">
    <source>
        <dbReference type="ARBA" id="ARBA00032755"/>
    </source>
</evidence>
<reference evidence="9" key="1">
    <citation type="journal article" date="2020" name="Stud. Mycol.">
        <title>101 Dothideomycetes genomes: a test case for predicting lifestyles and emergence of pathogens.</title>
        <authorList>
            <person name="Haridas S."/>
            <person name="Albert R."/>
            <person name="Binder M."/>
            <person name="Bloem J."/>
            <person name="Labutti K."/>
            <person name="Salamov A."/>
            <person name="Andreopoulos B."/>
            <person name="Baker S."/>
            <person name="Barry K."/>
            <person name="Bills G."/>
            <person name="Bluhm B."/>
            <person name="Cannon C."/>
            <person name="Castanera R."/>
            <person name="Culley D."/>
            <person name="Daum C."/>
            <person name="Ezra D."/>
            <person name="Gonzalez J."/>
            <person name="Henrissat B."/>
            <person name="Kuo A."/>
            <person name="Liang C."/>
            <person name="Lipzen A."/>
            <person name="Lutzoni F."/>
            <person name="Magnuson J."/>
            <person name="Mondo S."/>
            <person name="Nolan M."/>
            <person name="Ohm R."/>
            <person name="Pangilinan J."/>
            <person name="Park H.-J."/>
            <person name="Ramirez L."/>
            <person name="Alfaro M."/>
            <person name="Sun H."/>
            <person name="Tritt A."/>
            <person name="Yoshinaga Y."/>
            <person name="Zwiers L.-H."/>
            <person name="Turgeon B."/>
            <person name="Goodwin S."/>
            <person name="Spatafora J."/>
            <person name="Crous P."/>
            <person name="Grigoriev I."/>
        </authorList>
    </citation>
    <scope>NUCLEOTIDE SEQUENCE</scope>
    <source>
        <strain evidence="9">CBS 207.26</strain>
    </source>
</reference>
<comment type="catalytic activity">
    <reaction evidence="7">
        <text>2-deoxy-D-ribose 5-phosphate = D-glyceraldehyde 3-phosphate + acetaldehyde</text>
        <dbReference type="Rhea" id="RHEA:12821"/>
        <dbReference type="ChEBI" id="CHEBI:15343"/>
        <dbReference type="ChEBI" id="CHEBI:59776"/>
        <dbReference type="ChEBI" id="CHEBI:62877"/>
        <dbReference type="EC" id="4.1.2.4"/>
    </reaction>
</comment>
<dbReference type="EMBL" id="ML994615">
    <property type="protein sequence ID" value="KAF2192585.1"/>
    <property type="molecule type" value="Genomic_DNA"/>
</dbReference>
<evidence type="ECO:0000256" key="8">
    <source>
        <dbReference type="SAM" id="MobiDB-lite"/>
    </source>
</evidence>
<dbReference type="Gene3D" id="3.20.20.70">
    <property type="entry name" value="Aldolase class I"/>
    <property type="match status" value="2"/>
</dbReference>
<keyword evidence="3" id="KW-0963">Cytoplasm</keyword>
<dbReference type="AlphaFoldDB" id="A0A6A6EN35"/>
<dbReference type="HAMAP" id="MF_00114">
    <property type="entry name" value="DeoC_type1"/>
    <property type="match status" value="1"/>
</dbReference>
<comment type="similarity">
    <text evidence="1">Belongs to the DeoC/FbaB aldolase family. DeoC type 1 subfamily.</text>
</comment>
<dbReference type="Pfam" id="PF01791">
    <property type="entry name" value="DeoC"/>
    <property type="match status" value="1"/>
</dbReference>
<dbReference type="GO" id="GO:0004139">
    <property type="term" value="F:deoxyribose-phosphate aldolase activity"/>
    <property type="evidence" value="ECO:0007669"/>
    <property type="project" value="UniProtKB-EC"/>
</dbReference>
<accession>A0A6A6EN35</accession>
<keyword evidence="10" id="KW-1185">Reference proteome</keyword>
<evidence type="ECO:0000313" key="9">
    <source>
        <dbReference type="EMBL" id="KAF2192585.1"/>
    </source>
</evidence>
<dbReference type="InterPro" id="IPR028581">
    <property type="entry name" value="DeoC_typeI"/>
</dbReference>
<dbReference type="EC" id="4.1.2.4" evidence="2"/>
<keyword evidence="5" id="KW-0704">Schiff base</keyword>
<dbReference type="InterPro" id="IPR013785">
    <property type="entry name" value="Aldolase_TIM"/>
</dbReference>